<gene>
    <name evidence="6" type="ORF">CSIM01_13767</name>
</gene>
<reference evidence="6 7" key="1">
    <citation type="submission" date="2014-02" db="EMBL/GenBank/DDBJ databases">
        <title>The genome sequence of Colletotrichum simmondsii CBS122122.</title>
        <authorList>
            <person name="Baroncelli R."/>
            <person name="Thon M.R."/>
        </authorList>
    </citation>
    <scope>NUCLEOTIDE SEQUENCE [LARGE SCALE GENOMIC DNA]</scope>
    <source>
        <strain evidence="6 7">CBS122122</strain>
    </source>
</reference>
<comment type="cofactor">
    <cofactor evidence="4">
        <name>heme</name>
        <dbReference type="ChEBI" id="CHEBI:30413"/>
    </cofactor>
</comment>
<keyword evidence="5" id="KW-0472">Membrane</keyword>
<dbReference type="Pfam" id="PF00067">
    <property type="entry name" value="p450"/>
    <property type="match status" value="1"/>
</dbReference>
<keyword evidence="5" id="KW-0812">Transmembrane</keyword>
<evidence type="ECO:0000256" key="2">
    <source>
        <dbReference type="ARBA" id="ARBA00022723"/>
    </source>
</evidence>
<dbReference type="InterPro" id="IPR002401">
    <property type="entry name" value="Cyt_P450_E_grp-I"/>
</dbReference>
<evidence type="ECO:0000256" key="1">
    <source>
        <dbReference type="ARBA" id="ARBA00022617"/>
    </source>
</evidence>
<dbReference type="GO" id="GO:0020037">
    <property type="term" value="F:heme binding"/>
    <property type="evidence" value="ECO:0007669"/>
    <property type="project" value="InterPro"/>
</dbReference>
<dbReference type="InterPro" id="IPR036396">
    <property type="entry name" value="Cyt_P450_sf"/>
</dbReference>
<sequence>MALLSFVTSQNFEKLSVLLQWKLLVLAAIPVAVVYYFRRTKTTPSIDIKQYSHFPQPEEADPVRGHWPWIEKSAGLGDPRRAFDEILYEQAEKLGFPPVLLVDWRPIEKFLILFILDNEVAEQVTKPSKQYSTSVPKHPAIQHLAPLVGARSLVTTDGEEWKGLRKRILPGFAPSHLLGLVKVILDKSETFIELMEQKAATGEEFTIDEYTTNLAFDVIGIVTFDMDLNAQIEGKQSEVLLTYRALSQAFNKRIPGKNWIREYFTENERAIRRLDKKLDGILKEEIKKQHKELLAGADTTSRSVATLSLQGIDVLTPEILQQTSDTLRGFLFAGHDTTSILLQWCFYELHRRPQSAKDLKDELDEVFGPDQSPKSVIEQLKSPEAGKLLARLPYTDAVIKEALRLHPPGTTARVAPQGSGTTLTLPDGQKLVVDDLCVTPRAYIIQRHPKIFGETKDDFMPERWLGEEGAKIPDSCFRPYERGPRRCTGSELANLEVRIILACIARYFEFVKVGQGELDLDEKGQPQLDEKGFYKTKSVMFSTHLVTAKPVDGMKVKVQIKGQQA</sequence>
<evidence type="ECO:0000313" key="7">
    <source>
        <dbReference type="Proteomes" id="UP000070328"/>
    </source>
</evidence>
<feature type="transmembrane region" description="Helical" evidence="5">
    <location>
        <begin position="20"/>
        <end position="37"/>
    </location>
</feature>
<keyword evidence="1 4" id="KW-0349">Heme</keyword>
<dbReference type="Gene3D" id="1.10.630.10">
    <property type="entry name" value="Cytochrome P450"/>
    <property type="match status" value="1"/>
</dbReference>
<keyword evidence="2 4" id="KW-0479">Metal-binding</keyword>
<evidence type="ECO:0000256" key="4">
    <source>
        <dbReference type="PIRSR" id="PIRSR602401-1"/>
    </source>
</evidence>
<keyword evidence="3 4" id="KW-0408">Iron</keyword>
<name>A0A135TMA2_9PEZI</name>
<accession>A0A135TMA2</accession>
<dbReference type="SUPFAM" id="SSF48264">
    <property type="entry name" value="Cytochrome P450"/>
    <property type="match status" value="1"/>
</dbReference>
<dbReference type="GO" id="GO:0004497">
    <property type="term" value="F:monooxygenase activity"/>
    <property type="evidence" value="ECO:0007669"/>
    <property type="project" value="InterPro"/>
</dbReference>
<dbReference type="OrthoDB" id="10029320at2759"/>
<dbReference type="GO" id="GO:0016705">
    <property type="term" value="F:oxidoreductase activity, acting on paired donors, with incorporation or reduction of molecular oxygen"/>
    <property type="evidence" value="ECO:0007669"/>
    <property type="project" value="InterPro"/>
</dbReference>
<dbReference type="PANTHER" id="PTHR24305:SF222">
    <property type="entry name" value="CYTOCHROME P450 MONOOXYGENASE STCS"/>
    <property type="match status" value="1"/>
</dbReference>
<dbReference type="PRINTS" id="PR00463">
    <property type="entry name" value="EP450I"/>
</dbReference>
<organism evidence="6 7">
    <name type="scientific">Colletotrichum simmondsii</name>
    <dbReference type="NCBI Taxonomy" id="703756"/>
    <lineage>
        <taxon>Eukaryota</taxon>
        <taxon>Fungi</taxon>
        <taxon>Dikarya</taxon>
        <taxon>Ascomycota</taxon>
        <taxon>Pezizomycotina</taxon>
        <taxon>Sordariomycetes</taxon>
        <taxon>Hypocreomycetidae</taxon>
        <taxon>Glomerellales</taxon>
        <taxon>Glomerellaceae</taxon>
        <taxon>Colletotrichum</taxon>
        <taxon>Colletotrichum acutatum species complex</taxon>
    </lineage>
</organism>
<dbReference type="Proteomes" id="UP000070328">
    <property type="component" value="Unassembled WGS sequence"/>
</dbReference>
<keyword evidence="7" id="KW-1185">Reference proteome</keyword>
<feature type="binding site" description="axial binding residue" evidence="4">
    <location>
        <position position="487"/>
    </location>
    <ligand>
        <name>heme</name>
        <dbReference type="ChEBI" id="CHEBI:30413"/>
    </ligand>
    <ligandPart>
        <name>Fe</name>
        <dbReference type="ChEBI" id="CHEBI:18248"/>
    </ligandPart>
</feature>
<dbReference type="AlphaFoldDB" id="A0A135TMA2"/>
<dbReference type="InterPro" id="IPR050121">
    <property type="entry name" value="Cytochrome_P450_monoxygenase"/>
</dbReference>
<evidence type="ECO:0000256" key="5">
    <source>
        <dbReference type="SAM" id="Phobius"/>
    </source>
</evidence>
<dbReference type="InterPro" id="IPR001128">
    <property type="entry name" value="Cyt_P450"/>
</dbReference>
<protein>
    <submittedName>
        <fullName evidence="6">Cytochrome P450 52A11</fullName>
    </submittedName>
</protein>
<evidence type="ECO:0000313" key="6">
    <source>
        <dbReference type="EMBL" id="KXH49320.1"/>
    </source>
</evidence>
<proteinExistence type="predicted"/>
<dbReference type="EMBL" id="JFBX01000115">
    <property type="protein sequence ID" value="KXH49320.1"/>
    <property type="molecule type" value="Genomic_DNA"/>
</dbReference>
<keyword evidence="5" id="KW-1133">Transmembrane helix</keyword>
<dbReference type="GO" id="GO:0005506">
    <property type="term" value="F:iron ion binding"/>
    <property type="evidence" value="ECO:0007669"/>
    <property type="project" value="InterPro"/>
</dbReference>
<dbReference type="PRINTS" id="PR00385">
    <property type="entry name" value="P450"/>
</dbReference>
<comment type="caution">
    <text evidence="6">The sequence shown here is derived from an EMBL/GenBank/DDBJ whole genome shotgun (WGS) entry which is preliminary data.</text>
</comment>
<dbReference type="PANTHER" id="PTHR24305">
    <property type="entry name" value="CYTOCHROME P450"/>
    <property type="match status" value="1"/>
</dbReference>
<evidence type="ECO:0000256" key="3">
    <source>
        <dbReference type="ARBA" id="ARBA00023004"/>
    </source>
</evidence>